<proteinExistence type="inferred from homology"/>
<comment type="caution">
    <text evidence="6">Lacks conserved residue(s) required for the propagation of feature annotation.</text>
</comment>
<comment type="subcellular location">
    <subcellularLocation>
        <location evidence="6">Cell membrane</location>
        <topology evidence="6">Multi-pass membrane protein</topology>
    </subcellularLocation>
    <subcellularLocation>
        <location evidence="1">Membrane</location>
    </subcellularLocation>
</comment>
<keyword evidence="6" id="KW-1003">Cell membrane</keyword>
<sequence>MRRVGLRPILTWRWALAFLFVALATFTCVRLGIWQLNRFEEKRARAAVIEQHYDAEPIALADAPSSARSKLAAADDYTVVRARGHYCSRPECVLYVRNRVEGSSVGFWQLVPFETNDGSTFLAVRGWVTTGQTDSVPASRPKVPSGEVELVARLRPREPRLSDRPEVPGQLHSVNATDVLSQVPQLENVLEGAYGEVVSENGVAPEGLSALEKPSTSLGPHLSYAFQWWIFSAFFVLGFVVAARRTLRDYEGEEESDAALATTVANDVAAAPARGSVRRYGATRHTRHRSRGTDEDEEDSLLDEGYGS</sequence>
<evidence type="ECO:0000256" key="4">
    <source>
        <dbReference type="ARBA" id="ARBA00022989"/>
    </source>
</evidence>
<feature type="transmembrane region" description="Helical" evidence="6">
    <location>
        <begin position="224"/>
        <end position="243"/>
    </location>
</feature>
<dbReference type="PANTHER" id="PTHR23427:SF2">
    <property type="entry name" value="SURFEIT LOCUS PROTEIN 1"/>
    <property type="match status" value="1"/>
</dbReference>
<evidence type="ECO:0000256" key="6">
    <source>
        <dbReference type="RuleBase" id="RU363076"/>
    </source>
</evidence>
<keyword evidence="4 6" id="KW-1133">Transmembrane helix</keyword>
<dbReference type="InterPro" id="IPR002994">
    <property type="entry name" value="Surf1/Shy1"/>
</dbReference>
<evidence type="ECO:0000256" key="1">
    <source>
        <dbReference type="ARBA" id="ARBA00004370"/>
    </source>
</evidence>
<dbReference type="Pfam" id="PF02104">
    <property type="entry name" value="SURF1"/>
    <property type="match status" value="1"/>
</dbReference>
<evidence type="ECO:0000256" key="7">
    <source>
        <dbReference type="SAM" id="MobiDB-lite"/>
    </source>
</evidence>
<dbReference type="PANTHER" id="PTHR23427">
    <property type="entry name" value="SURFEIT LOCUS PROTEIN"/>
    <property type="match status" value="1"/>
</dbReference>
<accession>A0ABN5DMX0</accession>
<gene>
    <name evidence="8" type="ORF">COP05_05470</name>
</gene>
<comment type="similarity">
    <text evidence="2 6">Belongs to the SURF1 family.</text>
</comment>
<reference evidence="8 9" key="1">
    <citation type="journal article" date="2016" name="Int. J. Syst. Evol. Microbiol.">
        <title>Dermabacter jinjuensis sp. nov., a novel species of the genus Dermabacter isolated from a clinical specimen.</title>
        <authorList>
            <person name="Park Y.K."/>
            <person name="Lee K.M."/>
            <person name="Lee W.K."/>
            <person name="Cho M.J."/>
            <person name="Lee H.S."/>
            <person name="Cho Y.G."/>
            <person name="Lee Y.C."/>
            <person name="Lee W.K."/>
            <person name="Seong W.K."/>
            <person name="Hwang K.J."/>
        </authorList>
    </citation>
    <scope>NUCLEOTIDE SEQUENCE [LARGE SCALE GENOMIC DNA]</scope>
    <source>
        <strain evidence="8 9">32T</strain>
    </source>
</reference>
<evidence type="ECO:0000313" key="8">
    <source>
        <dbReference type="EMBL" id="ATH96601.1"/>
    </source>
</evidence>
<dbReference type="CDD" id="cd06662">
    <property type="entry name" value="SURF1"/>
    <property type="match status" value="1"/>
</dbReference>
<name>A0ABN5DMX0_9MICO</name>
<dbReference type="EMBL" id="CP023482">
    <property type="protein sequence ID" value="ATH96601.1"/>
    <property type="molecule type" value="Genomic_DNA"/>
</dbReference>
<evidence type="ECO:0000313" key="9">
    <source>
        <dbReference type="Proteomes" id="UP000815698"/>
    </source>
</evidence>
<evidence type="ECO:0000256" key="2">
    <source>
        <dbReference type="ARBA" id="ARBA00007165"/>
    </source>
</evidence>
<dbReference type="RefSeq" id="WP_096882913.1">
    <property type="nucleotide sequence ID" value="NZ_CP023482.1"/>
</dbReference>
<keyword evidence="9" id="KW-1185">Reference proteome</keyword>
<keyword evidence="5 6" id="KW-0472">Membrane</keyword>
<keyword evidence="3 6" id="KW-0812">Transmembrane</keyword>
<organism evidence="8 9">
    <name type="scientific">Dermabacter jinjuensis</name>
    <dbReference type="NCBI Taxonomy" id="1667168"/>
    <lineage>
        <taxon>Bacteria</taxon>
        <taxon>Bacillati</taxon>
        <taxon>Actinomycetota</taxon>
        <taxon>Actinomycetes</taxon>
        <taxon>Micrococcales</taxon>
        <taxon>Dermabacteraceae</taxon>
        <taxon>Dermabacter</taxon>
    </lineage>
</organism>
<protein>
    <recommendedName>
        <fullName evidence="6">SURF1-like protein</fullName>
    </recommendedName>
</protein>
<dbReference type="InterPro" id="IPR045214">
    <property type="entry name" value="Surf1/Surf4"/>
</dbReference>
<evidence type="ECO:0000256" key="5">
    <source>
        <dbReference type="ARBA" id="ARBA00023136"/>
    </source>
</evidence>
<evidence type="ECO:0000256" key="3">
    <source>
        <dbReference type="ARBA" id="ARBA00022692"/>
    </source>
</evidence>
<feature type="region of interest" description="Disordered" evidence="7">
    <location>
        <begin position="275"/>
        <end position="308"/>
    </location>
</feature>
<dbReference type="Proteomes" id="UP000815698">
    <property type="component" value="Chromosome"/>
</dbReference>
<dbReference type="PROSITE" id="PS50895">
    <property type="entry name" value="SURF1"/>
    <property type="match status" value="1"/>
</dbReference>
<feature type="compositionally biased region" description="Basic residues" evidence="7">
    <location>
        <begin position="281"/>
        <end position="290"/>
    </location>
</feature>